<gene>
    <name evidence="2" type="ORF">CTI12_AA104310</name>
</gene>
<keyword evidence="1" id="KW-0472">Membrane</keyword>
<protein>
    <submittedName>
        <fullName evidence="2">Uncharacterized protein</fullName>
    </submittedName>
</protein>
<comment type="caution">
    <text evidence="2">The sequence shown here is derived from an EMBL/GenBank/DDBJ whole genome shotgun (WGS) entry which is preliminary data.</text>
</comment>
<evidence type="ECO:0000313" key="2">
    <source>
        <dbReference type="EMBL" id="PWA90073.1"/>
    </source>
</evidence>
<name>A0A2U1PWI9_ARTAN</name>
<evidence type="ECO:0000256" key="1">
    <source>
        <dbReference type="SAM" id="Phobius"/>
    </source>
</evidence>
<keyword evidence="3" id="KW-1185">Reference proteome</keyword>
<feature type="transmembrane region" description="Helical" evidence="1">
    <location>
        <begin position="21"/>
        <end position="40"/>
    </location>
</feature>
<evidence type="ECO:0000313" key="3">
    <source>
        <dbReference type="Proteomes" id="UP000245207"/>
    </source>
</evidence>
<dbReference type="EMBL" id="PKPP01000657">
    <property type="protein sequence ID" value="PWA90073.1"/>
    <property type="molecule type" value="Genomic_DNA"/>
</dbReference>
<dbReference type="AlphaFoldDB" id="A0A2U1PWI9"/>
<keyword evidence="1" id="KW-1133">Transmembrane helix</keyword>
<proteinExistence type="predicted"/>
<dbReference type="Proteomes" id="UP000245207">
    <property type="component" value="Unassembled WGS sequence"/>
</dbReference>
<feature type="transmembrane region" description="Helical" evidence="1">
    <location>
        <begin position="46"/>
        <end position="67"/>
    </location>
</feature>
<keyword evidence="1" id="KW-0812">Transmembrane</keyword>
<accession>A0A2U1PWI9</accession>
<reference evidence="2 3" key="1">
    <citation type="journal article" date="2018" name="Mol. Plant">
        <title>The genome of Artemisia annua provides insight into the evolution of Asteraceae family and artemisinin biosynthesis.</title>
        <authorList>
            <person name="Shen Q."/>
            <person name="Zhang L."/>
            <person name="Liao Z."/>
            <person name="Wang S."/>
            <person name="Yan T."/>
            <person name="Shi P."/>
            <person name="Liu M."/>
            <person name="Fu X."/>
            <person name="Pan Q."/>
            <person name="Wang Y."/>
            <person name="Lv Z."/>
            <person name="Lu X."/>
            <person name="Zhang F."/>
            <person name="Jiang W."/>
            <person name="Ma Y."/>
            <person name="Chen M."/>
            <person name="Hao X."/>
            <person name="Li L."/>
            <person name="Tang Y."/>
            <person name="Lv G."/>
            <person name="Zhou Y."/>
            <person name="Sun X."/>
            <person name="Brodelius P.E."/>
            <person name="Rose J.K.C."/>
            <person name="Tang K."/>
        </authorList>
    </citation>
    <scope>NUCLEOTIDE SEQUENCE [LARGE SCALE GENOMIC DNA]</scope>
    <source>
        <strain evidence="3">cv. Huhao1</strain>
        <tissue evidence="2">Leaf</tissue>
    </source>
</reference>
<sequence>MVLVWYQLLKANILRSSIGGKICLVIGEVAYAAFILTIITHKIFDIELLVLNITFSCWCCSLAQFLSRKVKRLLTGKIPILLNVHTALSTKNSITHA</sequence>
<organism evidence="2 3">
    <name type="scientific">Artemisia annua</name>
    <name type="common">Sweet wormwood</name>
    <dbReference type="NCBI Taxonomy" id="35608"/>
    <lineage>
        <taxon>Eukaryota</taxon>
        <taxon>Viridiplantae</taxon>
        <taxon>Streptophyta</taxon>
        <taxon>Embryophyta</taxon>
        <taxon>Tracheophyta</taxon>
        <taxon>Spermatophyta</taxon>
        <taxon>Magnoliopsida</taxon>
        <taxon>eudicotyledons</taxon>
        <taxon>Gunneridae</taxon>
        <taxon>Pentapetalae</taxon>
        <taxon>asterids</taxon>
        <taxon>campanulids</taxon>
        <taxon>Asterales</taxon>
        <taxon>Asteraceae</taxon>
        <taxon>Asteroideae</taxon>
        <taxon>Anthemideae</taxon>
        <taxon>Artemisiinae</taxon>
        <taxon>Artemisia</taxon>
    </lineage>
</organism>